<dbReference type="Proteomes" id="UP000198406">
    <property type="component" value="Unassembled WGS sequence"/>
</dbReference>
<gene>
    <name evidence="2" type="ORF">FisN_18Hu296</name>
</gene>
<keyword evidence="3" id="KW-1185">Reference proteome</keyword>
<feature type="region of interest" description="Disordered" evidence="1">
    <location>
        <begin position="1"/>
        <end position="41"/>
    </location>
</feature>
<name>A0A1Z5KJQ8_FISSO</name>
<evidence type="ECO:0000313" key="2">
    <source>
        <dbReference type="EMBL" id="GAX26178.1"/>
    </source>
</evidence>
<reference evidence="2 3" key="1">
    <citation type="journal article" date="2015" name="Plant Cell">
        <title>Oil accumulation by the oleaginous diatom Fistulifera solaris as revealed by the genome and transcriptome.</title>
        <authorList>
            <person name="Tanaka T."/>
            <person name="Maeda Y."/>
            <person name="Veluchamy A."/>
            <person name="Tanaka M."/>
            <person name="Abida H."/>
            <person name="Marechal E."/>
            <person name="Bowler C."/>
            <person name="Muto M."/>
            <person name="Sunaga Y."/>
            <person name="Tanaka M."/>
            <person name="Yoshino T."/>
            <person name="Taniguchi T."/>
            <person name="Fukuda Y."/>
            <person name="Nemoto M."/>
            <person name="Matsumoto M."/>
            <person name="Wong P.S."/>
            <person name="Aburatani S."/>
            <person name="Fujibuchi W."/>
        </authorList>
    </citation>
    <scope>NUCLEOTIDE SEQUENCE [LARGE SCALE GENOMIC DNA]</scope>
    <source>
        <strain evidence="2 3">JPCC DA0580</strain>
    </source>
</reference>
<dbReference type="AlphaFoldDB" id="A0A1Z5KJQ8"/>
<comment type="caution">
    <text evidence="2">The sequence shown here is derived from an EMBL/GenBank/DDBJ whole genome shotgun (WGS) entry which is preliminary data.</text>
</comment>
<evidence type="ECO:0000313" key="3">
    <source>
        <dbReference type="Proteomes" id="UP000198406"/>
    </source>
</evidence>
<accession>A0A1Z5KJQ8</accession>
<feature type="compositionally biased region" description="Gly residues" evidence="1">
    <location>
        <begin position="29"/>
        <end position="41"/>
    </location>
</feature>
<protein>
    <submittedName>
        <fullName evidence="2">Uncharacterized protein</fullName>
    </submittedName>
</protein>
<organism evidence="2 3">
    <name type="scientific">Fistulifera solaris</name>
    <name type="common">Oleaginous diatom</name>
    <dbReference type="NCBI Taxonomy" id="1519565"/>
    <lineage>
        <taxon>Eukaryota</taxon>
        <taxon>Sar</taxon>
        <taxon>Stramenopiles</taxon>
        <taxon>Ochrophyta</taxon>
        <taxon>Bacillariophyta</taxon>
        <taxon>Bacillariophyceae</taxon>
        <taxon>Bacillariophycidae</taxon>
        <taxon>Naviculales</taxon>
        <taxon>Naviculaceae</taxon>
        <taxon>Fistulifera</taxon>
    </lineage>
</organism>
<proteinExistence type="predicted"/>
<dbReference type="EMBL" id="BDSP01000239">
    <property type="protein sequence ID" value="GAX26178.1"/>
    <property type="molecule type" value="Genomic_DNA"/>
</dbReference>
<dbReference type="InParanoid" id="A0A1Z5KJQ8"/>
<sequence>MSDTRPVDDEDAAVAYTDPSQSAHKPATGGHGGGGQGGAGGSAAQVAVLQQMAISAASNVGTAAAMTSAGVAAGVARGAAITTSIIATAVSVAVVASAVASAPVESTIVPRPTNYYIRKTVLRLRQRLVSFEWKSSRSTNRWMGRLL</sequence>
<evidence type="ECO:0000256" key="1">
    <source>
        <dbReference type="SAM" id="MobiDB-lite"/>
    </source>
</evidence>